<evidence type="ECO:0000256" key="5">
    <source>
        <dbReference type="ARBA" id="ARBA00022692"/>
    </source>
</evidence>
<keyword evidence="6 11" id="KW-0256">Endoplasmic reticulum</keyword>
<dbReference type="GO" id="GO:0004144">
    <property type="term" value="F:diacylglycerol O-acyltransferase activity"/>
    <property type="evidence" value="ECO:0007669"/>
    <property type="project" value="TreeGrafter"/>
</dbReference>
<dbReference type="EMBL" id="JAPTSV010000004">
    <property type="protein sequence ID" value="KAJ1528917.1"/>
    <property type="molecule type" value="Genomic_DNA"/>
</dbReference>
<evidence type="ECO:0000256" key="10">
    <source>
        <dbReference type="ARBA" id="ARBA00023315"/>
    </source>
</evidence>
<gene>
    <name evidence="12" type="ORF">ONE63_007286</name>
</gene>
<sequence length="336" mass="38081">MLEAIAVAALWSFFVVDITLEIIFYSFALLTVSLWLVLRQVAPWLFWDHLTLSFCILLGVVVPWLYWDRHTPSRGGRRKWLQKPMRLLCRRIQSYFPLQIVKAKGARLPTTKNYILDIHPHGFCMAAAAAALFSGGLQSAFPGIDFKTVVLDLTFLTLPFVREVSMGIGCISQKEESIRHVLQSRAGGKAVVLFSGGIQEVFHMRPDAFRLRLKQRGFCRVALLEGAQLVPALMLGENLSYRQPLLQVMDWLYKQIGVRIPLFFGRGLFVKHIGMLPHRVPHTFVVGAALDVRKTPDPTHEEVEALHFRYVKAVRNLYKECGPQFNAASLPLVIST</sequence>
<comment type="caution">
    <text evidence="12">The sequence shown here is derived from an EMBL/GenBank/DDBJ whole genome shotgun (WGS) entry which is preliminary data.</text>
</comment>
<evidence type="ECO:0000256" key="4">
    <source>
        <dbReference type="ARBA" id="ARBA00022679"/>
    </source>
</evidence>
<evidence type="ECO:0000256" key="11">
    <source>
        <dbReference type="RuleBase" id="RU367023"/>
    </source>
</evidence>
<accession>A0AAV7XRJ4</accession>
<keyword evidence="9 11" id="KW-0472">Membrane</keyword>
<keyword evidence="4 11" id="KW-0808">Transferase</keyword>
<dbReference type="AlphaFoldDB" id="A0AAV7XRJ4"/>
<keyword evidence="8" id="KW-0443">Lipid metabolism</keyword>
<proteinExistence type="inferred from homology"/>
<evidence type="ECO:0000313" key="13">
    <source>
        <dbReference type="Proteomes" id="UP001075354"/>
    </source>
</evidence>
<evidence type="ECO:0000256" key="3">
    <source>
        <dbReference type="ARBA" id="ARBA00022516"/>
    </source>
</evidence>
<evidence type="ECO:0000313" key="12">
    <source>
        <dbReference type="EMBL" id="KAJ1528917.1"/>
    </source>
</evidence>
<reference evidence="12" key="1">
    <citation type="submission" date="2022-12" db="EMBL/GenBank/DDBJ databases">
        <title>Chromosome-level genome assembly of the bean flower thrips Megalurothrips usitatus.</title>
        <authorList>
            <person name="Ma L."/>
            <person name="Liu Q."/>
            <person name="Li H."/>
            <person name="Cai W."/>
        </authorList>
    </citation>
    <scope>NUCLEOTIDE SEQUENCE</scope>
    <source>
        <strain evidence="12">Cailab_2022a</strain>
    </source>
</reference>
<dbReference type="InterPro" id="IPR007130">
    <property type="entry name" value="DAGAT"/>
</dbReference>
<comment type="similarity">
    <text evidence="2 11">Belongs to the diacylglycerol acyltransferase family.</text>
</comment>
<feature type="transmembrane region" description="Helical" evidence="11">
    <location>
        <begin position="44"/>
        <end position="67"/>
    </location>
</feature>
<evidence type="ECO:0000256" key="6">
    <source>
        <dbReference type="ARBA" id="ARBA00022824"/>
    </source>
</evidence>
<dbReference type="EC" id="2.3.1.-" evidence="11"/>
<organism evidence="12 13">
    <name type="scientific">Megalurothrips usitatus</name>
    <name type="common">bean blossom thrips</name>
    <dbReference type="NCBI Taxonomy" id="439358"/>
    <lineage>
        <taxon>Eukaryota</taxon>
        <taxon>Metazoa</taxon>
        <taxon>Ecdysozoa</taxon>
        <taxon>Arthropoda</taxon>
        <taxon>Hexapoda</taxon>
        <taxon>Insecta</taxon>
        <taxon>Pterygota</taxon>
        <taxon>Neoptera</taxon>
        <taxon>Paraneoptera</taxon>
        <taxon>Thysanoptera</taxon>
        <taxon>Terebrantia</taxon>
        <taxon>Thripoidea</taxon>
        <taxon>Thripidae</taxon>
        <taxon>Megalurothrips</taxon>
    </lineage>
</organism>
<dbReference type="Pfam" id="PF03982">
    <property type="entry name" value="DAGAT"/>
    <property type="match status" value="1"/>
</dbReference>
<comment type="subcellular location">
    <subcellularLocation>
        <location evidence="1 11">Endoplasmic reticulum membrane</location>
        <topology evidence="1 11">Multi-pass membrane protein</topology>
    </subcellularLocation>
</comment>
<dbReference type="PANTHER" id="PTHR12317">
    <property type="entry name" value="DIACYLGLYCEROL O-ACYLTRANSFERASE"/>
    <property type="match status" value="1"/>
</dbReference>
<dbReference type="GO" id="GO:0005789">
    <property type="term" value="C:endoplasmic reticulum membrane"/>
    <property type="evidence" value="ECO:0007669"/>
    <property type="project" value="UniProtKB-SubCell"/>
</dbReference>
<keyword evidence="7 11" id="KW-1133">Transmembrane helix</keyword>
<keyword evidence="13" id="KW-1185">Reference proteome</keyword>
<keyword evidence="5 11" id="KW-0812">Transmembrane</keyword>
<dbReference type="GO" id="GO:0019432">
    <property type="term" value="P:triglyceride biosynthetic process"/>
    <property type="evidence" value="ECO:0007669"/>
    <property type="project" value="TreeGrafter"/>
</dbReference>
<evidence type="ECO:0000256" key="7">
    <source>
        <dbReference type="ARBA" id="ARBA00022989"/>
    </source>
</evidence>
<evidence type="ECO:0000256" key="8">
    <source>
        <dbReference type="ARBA" id="ARBA00023098"/>
    </source>
</evidence>
<name>A0AAV7XRJ4_9NEOP</name>
<dbReference type="PANTHER" id="PTHR12317:SF79">
    <property type="entry name" value="ACYLTRANSFERASE"/>
    <property type="match status" value="1"/>
</dbReference>
<dbReference type="Proteomes" id="UP001075354">
    <property type="component" value="Chromosome 4"/>
</dbReference>
<evidence type="ECO:0000256" key="2">
    <source>
        <dbReference type="ARBA" id="ARBA00005420"/>
    </source>
</evidence>
<evidence type="ECO:0000256" key="9">
    <source>
        <dbReference type="ARBA" id="ARBA00023136"/>
    </source>
</evidence>
<protein>
    <recommendedName>
        <fullName evidence="11">Acyltransferase</fullName>
        <ecNumber evidence="11">2.3.1.-</ecNumber>
    </recommendedName>
</protein>
<evidence type="ECO:0000256" key="1">
    <source>
        <dbReference type="ARBA" id="ARBA00004477"/>
    </source>
</evidence>
<keyword evidence="3" id="KW-0444">Lipid biosynthesis</keyword>
<keyword evidence="10" id="KW-0012">Acyltransferase</keyword>
<feature type="transmembrane region" description="Helical" evidence="11">
    <location>
        <begin position="7"/>
        <end position="38"/>
    </location>
</feature>